<name>A0A139A8T5_GONPJ</name>
<evidence type="ECO:0000313" key="3">
    <source>
        <dbReference type="Proteomes" id="UP000070544"/>
    </source>
</evidence>
<feature type="region of interest" description="Disordered" evidence="1">
    <location>
        <begin position="166"/>
        <end position="255"/>
    </location>
</feature>
<accession>A0A139A8T5</accession>
<dbReference type="EMBL" id="KQ965784">
    <property type="protein sequence ID" value="KXS12803.1"/>
    <property type="molecule type" value="Genomic_DNA"/>
</dbReference>
<feature type="compositionally biased region" description="Basic and acidic residues" evidence="1">
    <location>
        <begin position="305"/>
        <end position="320"/>
    </location>
</feature>
<organism evidence="2 3">
    <name type="scientific">Gonapodya prolifera (strain JEL478)</name>
    <name type="common">Monoblepharis prolifera</name>
    <dbReference type="NCBI Taxonomy" id="1344416"/>
    <lineage>
        <taxon>Eukaryota</taxon>
        <taxon>Fungi</taxon>
        <taxon>Fungi incertae sedis</taxon>
        <taxon>Chytridiomycota</taxon>
        <taxon>Chytridiomycota incertae sedis</taxon>
        <taxon>Monoblepharidomycetes</taxon>
        <taxon>Monoblepharidales</taxon>
        <taxon>Gonapodyaceae</taxon>
        <taxon>Gonapodya</taxon>
    </lineage>
</organism>
<feature type="compositionally biased region" description="Polar residues" evidence="1">
    <location>
        <begin position="1"/>
        <end position="12"/>
    </location>
</feature>
<feature type="compositionally biased region" description="Polar residues" evidence="1">
    <location>
        <begin position="357"/>
        <end position="370"/>
    </location>
</feature>
<dbReference type="Proteomes" id="UP000070544">
    <property type="component" value="Unassembled WGS sequence"/>
</dbReference>
<feature type="region of interest" description="Disordered" evidence="1">
    <location>
        <begin position="301"/>
        <end position="320"/>
    </location>
</feature>
<sequence>MTATVESSTISTAHMRPFAEPSGRVSTTHSSPSVKDEYEATLARLREETRSVFARLRANGAAVARTVRMGVGGDGGARFEADVKPGADAKVTSQTKACDGVETVAGVKVAVREKRGVRFADGGDGRKNRTGQVEISELALRSKQQTRQLQSQVEDGMVREANNSPAYISNSQNVRPPTLPYSPVASPITHTPPTVALSSASAGPPPSPPSSPVAVESVPDSSTKTASYSSSSPIHRAPLHSSLRHTIPSRHISSRPGMEAARAAVLASPLLSLPDAYFASLRAFRASNASLVKGDPGADMPLVGNKKEGGTAVRDEGKDEIMREEEEEELWYTSGHFRMSTRLLPTPTSAPTSYPTQVQPSATKPESASGRSPVRSGGTKMHPQTRQADDVDRVSACEDDWQPPFGTISHPLPSATSRSPV</sequence>
<reference evidence="2 3" key="1">
    <citation type="journal article" date="2015" name="Genome Biol. Evol.">
        <title>Phylogenomic analyses indicate that early fungi evolved digesting cell walls of algal ancestors of land plants.</title>
        <authorList>
            <person name="Chang Y."/>
            <person name="Wang S."/>
            <person name="Sekimoto S."/>
            <person name="Aerts A.L."/>
            <person name="Choi C."/>
            <person name="Clum A."/>
            <person name="LaButti K.M."/>
            <person name="Lindquist E.A."/>
            <person name="Yee Ngan C."/>
            <person name="Ohm R.A."/>
            <person name="Salamov A.A."/>
            <person name="Grigoriev I.V."/>
            <person name="Spatafora J.W."/>
            <person name="Berbee M.L."/>
        </authorList>
    </citation>
    <scope>NUCLEOTIDE SEQUENCE [LARGE SCALE GENOMIC DNA]</scope>
    <source>
        <strain evidence="2 3">JEL478</strain>
    </source>
</reference>
<gene>
    <name evidence="2" type="ORF">M427DRAFT_157027</name>
</gene>
<feature type="compositionally biased region" description="Polar residues" evidence="1">
    <location>
        <begin position="24"/>
        <end position="33"/>
    </location>
</feature>
<evidence type="ECO:0000256" key="1">
    <source>
        <dbReference type="SAM" id="MobiDB-lite"/>
    </source>
</evidence>
<protein>
    <submittedName>
        <fullName evidence="2">Uncharacterized protein</fullName>
    </submittedName>
</protein>
<feature type="non-terminal residue" evidence="2">
    <location>
        <position position="421"/>
    </location>
</feature>
<proteinExistence type="predicted"/>
<keyword evidence="3" id="KW-1185">Reference proteome</keyword>
<feature type="compositionally biased region" description="Low complexity" evidence="1">
    <location>
        <begin position="212"/>
        <end position="232"/>
    </location>
</feature>
<feature type="region of interest" description="Disordered" evidence="1">
    <location>
        <begin position="1"/>
        <end position="36"/>
    </location>
</feature>
<evidence type="ECO:0000313" key="2">
    <source>
        <dbReference type="EMBL" id="KXS12803.1"/>
    </source>
</evidence>
<feature type="region of interest" description="Disordered" evidence="1">
    <location>
        <begin position="342"/>
        <end position="421"/>
    </location>
</feature>
<feature type="compositionally biased region" description="Basic and acidic residues" evidence="1">
    <location>
        <begin position="387"/>
        <end position="396"/>
    </location>
</feature>
<feature type="compositionally biased region" description="Polar residues" evidence="1">
    <location>
        <begin position="166"/>
        <end position="175"/>
    </location>
</feature>
<feature type="compositionally biased region" description="Low complexity" evidence="1">
    <location>
        <begin position="345"/>
        <end position="356"/>
    </location>
</feature>
<dbReference type="AlphaFoldDB" id="A0A139A8T5"/>